<dbReference type="EMBL" id="CP003333">
    <property type="protein sequence ID" value="AFL68366.1"/>
    <property type="molecule type" value="Genomic_DNA"/>
</dbReference>
<reference evidence="2 3" key="1">
    <citation type="submission" date="2012-06" db="EMBL/GenBank/DDBJ databases">
        <title>Complete sequence of Sulfurospirillum barnesii SES-3.</title>
        <authorList>
            <consortium name="US DOE Joint Genome Institute"/>
            <person name="Lucas S."/>
            <person name="Han J."/>
            <person name="Lapidus A."/>
            <person name="Cheng J.-F."/>
            <person name="Goodwin L."/>
            <person name="Pitluck S."/>
            <person name="Peters L."/>
            <person name="Ovchinnikova G."/>
            <person name="Lu M."/>
            <person name="Detter J.C."/>
            <person name="Han C."/>
            <person name="Tapia R."/>
            <person name="Land M."/>
            <person name="Hauser L."/>
            <person name="Kyrpides N."/>
            <person name="Ivanova N."/>
            <person name="Pagani I."/>
            <person name="Stolz J."/>
            <person name="Arkin A."/>
            <person name="Dehal P."/>
            <person name="Oremland R."/>
            <person name="Saltikov C."/>
            <person name="Basu P."/>
            <person name="Hollibaugh J."/>
            <person name="Newman D."/>
            <person name="Stolyar S."/>
            <person name="Hazen T."/>
            <person name="Woyke T."/>
        </authorList>
    </citation>
    <scope>NUCLEOTIDE SEQUENCE [LARGE SCALE GENOMIC DNA]</scope>
    <source>
        <strain evidence="3">ATCC 700032 / DSM 10660 / SES-3</strain>
    </source>
</reference>
<dbReference type="HOGENOM" id="CLU_1124061_0_0_7"/>
<feature type="chain" id="PRO_5003682640" evidence="1">
    <location>
        <begin position="19"/>
        <end position="250"/>
    </location>
</feature>
<keyword evidence="3" id="KW-1185">Reference proteome</keyword>
<dbReference type="RefSeq" id="WP_014769245.1">
    <property type="nucleotide sequence ID" value="NC_018002.1"/>
</dbReference>
<organism evidence="2 3">
    <name type="scientific">Sulfurospirillum barnesii (strain ATCC 700032 / DSM 10660 / SES-3)</name>
    <dbReference type="NCBI Taxonomy" id="760154"/>
    <lineage>
        <taxon>Bacteria</taxon>
        <taxon>Pseudomonadati</taxon>
        <taxon>Campylobacterota</taxon>
        <taxon>Epsilonproteobacteria</taxon>
        <taxon>Campylobacterales</taxon>
        <taxon>Sulfurospirillaceae</taxon>
        <taxon>Sulfurospirillum</taxon>
    </lineage>
</organism>
<name>I3XWP2_SULBS</name>
<keyword evidence="1" id="KW-0732">Signal</keyword>
<dbReference type="STRING" id="760154.Sulba_1069"/>
<dbReference type="AlphaFoldDB" id="I3XWP2"/>
<feature type="signal peptide" evidence="1">
    <location>
        <begin position="1"/>
        <end position="18"/>
    </location>
</feature>
<accession>I3XWP2</accession>
<evidence type="ECO:0000313" key="3">
    <source>
        <dbReference type="Proteomes" id="UP000006176"/>
    </source>
</evidence>
<dbReference type="Proteomes" id="UP000006176">
    <property type="component" value="Chromosome"/>
</dbReference>
<protein>
    <submittedName>
        <fullName evidence="2">Uncharacterized protein</fullName>
    </submittedName>
</protein>
<dbReference type="PATRIC" id="fig|760154.4.peg.1073"/>
<gene>
    <name evidence="2" type="ordered locus">Sulba_1069</name>
</gene>
<evidence type="ECO:0000313" key="2">
    <source>
        <dbReference type="EMBL" id="AFL68366.1"/>
    </source>
</evidence>
<evidence type="ECO:0000256" key="1">
    <source>
        <dbReference type="SAM" id="SignalP"/>
    </source>
</evidence>
<dbReference type="KEGG" id="sba:Sulba_1069"/>
<proteinExistence type="predicted"/>
<sequence length="250" mass="27388">MLIKKIVVLSIVSFNCWAATMPWETGWAMGGTSTYAIIDKDNNQLLIECNDQSGALYLRNEKRNDVNVGQVVAISVNNTKMTVPTSIDTTSAQSDKMAWGNFIYSLSKSKSITLNNKKFEPNNSEKLSDIVQACTAYDESDSSVPQNTPQQTTKPVLKVSVHYEQGSFGSIPVTVPILHLVGLSEKPFKVQGLVVNKGNCKVTAYGLDKLKTPMVYGEERTVPLAASSTCSTILDIDVRTNLGNFSYTMQ</sequence>